<feature type="compositionally biased region" description="Basic and acidic residues" evidence="1">
    <location>
        <begin position="68"/>
        <end position="77"/>
    </location>
</feature>
<evidence type="ECO:0000313" key="3">
    <source>
        <dbReference type="Proteomes" id="UP000316603"/>
    </source>
</evidence>
<sequence length="541" mass="57345">MSRTTADADPSLPDTWEELVTTALLGTDRRTPAGAAPGPRAPLALLDAAALATVRRRAGLRPAPAAPRPERAPEDPRPPLPPAAARRLAMLLADRPGTPGGGRRGAAPDLMELLPQWLAAANARGFAAPPAALPALLDAARGRTDLRPAALRFAGPRALWLARLNPDWRFALRSTGGGPSAPGPHDKDGIRRLWREGLFAERVALLAALRSREPAAARDLLAATWATERAEDRLMFLDSLRTRLSPDDEPFLEQALADRSRNVRATAAELLSSLPGSALAERMAVRAGACVAVDHTGDVPTIAVEAPHECDAGMERDGVVAKAPAGRGERSWWLGQLVEAAPLDSWPRRLGGRTPEEIVALPVADDWQAELHAAWCRAAVRQRNAAWSRALLGEPSAPEAGGPGAVSLAERAQLLGTLEAGERARWVAGFIETHGLSEAFQLLGVCAVPWAAPVGRAVVDALNIARDAGSYPWSFSGVMGLAERCLDPSESGRLDALLAIPDEPENASPGAGGYWSEAFQRLVTTLRLRAAMLTELTPPSP</sequence>
<feature type="region of interest" description="Disordered" evidence="1">
    <location>
        <begin position="60"/>
        <end position="82"/>
    </location>
</feature>
<reference evidence="2 3" key="1">
    <citation type="submission" date="2019-06" db="EMBL/GenBank/DDBJ databases">
        <title>Sequencing the genomes of 1000 actinobacteria strains.</title>
        <authorList>
            <person name="Klenk H.-P."/>
        </authorList>
    </citation>
    <scope>NUCLEOTIDE SEQUENCE [LARGE SCALE GENOMIC DNA]</scope>
    <source>
        <strain evidence="2 3">DSM 41695</strain>
    </source>
</reference>
<evidence type="ECO:0000256" key="1">
    <source>
        <dbReference type="SAM" id="MobiDB-lite"/>
    </source>
</evidence>
<keyword evidence="3" id="KW-1185">Reference proteome</keyword>
<name>A0A561TF06_9ACTN</name>
<evidence type="ECO:0000313" key="2">
    <source>
        <dbReference type="EMBL" id="TWF85698.1"/>
    </source>
</evidence>
<protein>
    <submittedName>
        <fullName evidence="2">Uncharacterized protein</fullName>
    </submittedName>
</protein>
<proteinExistence type="predicted"/>
<dbReference type="InterPro" id="IPR043746">
    <property type="entry name" value="DUF5691"/>
</dbReference>
<dbReference type="AlphaFoldDB" id="A0A561TF06"/>
<dbReference type="RefSeq" id="WP_145867663.1">
    <property type="nucleotide sequence ID" value="NZ_BNCE01000001.1"/>
</dbReference>
<accession>A0A561TF06</accession>
<dbReference type="Proteomes" id="UP000316603">
    <property type="component" value="Unassembled WGS sequence"/>
</dbReference>
<gene>
    <name evidence="2" type="ORF">FHX78_112651</name>
</gene>
<dbReference type="OrthoDB" id="262508at2"/>
<dbReference type="EMBL" id="VIWV01000001">
    <property type="protein sequence ID" value="TWF85698.1"/>
    <property type="molecule type" value="Genomic_DNA"/>
</dbReference>
<comment type="caution">
    <text evidence="2">The sequence shown here is derived from an EMBL/GenBank/DDBJ whole genome shotgun (WGS) entry which is preliminary data.</text>
</comment>
<dbReference type="Pfam" id="PF18944">
    <property type="entry name" value="DUF5691"/>
    <property type="match status" value="1"/>
</dbReference>
<organism evidence="2 3">
    <name type="scientific">Streptomyces capillispiralis</name>
    <dbReference type="NCBI Taxonomy" id="68182"/>
    <lineage>
        <taxon>Bacteria</taxon>
        <taxon>Bacillati</taxon>
        <taxon>Actinomycetota</taxon>
        <taxon>Actinomycetes</taxon>
        <taxon>Kitasatosporales</taxon>
        <taxon>Streptomycetaceae</taxon>
        <taxon>Streptomyces</taxon>
    </lineage>
</organism>